<dbReference type="Pfam" id="PF00205">
    <property type="entry name" value="TPP_enzyme_M"/>
    <property type="match status" value="1"/>
</dbReference>
<dbReference type="SUPFAM" id="SSF52467">
    <property type="entry name" value="DHS-like NAD/FAD-binding domain"/>
    <property type="match status" value="1"/>
</dbReference>
<keyword evidence="7" id="KW-0808">Transferase</keyword>
<dbReference type="AlphaFoldDB" id="A0A1J5R5X3"/>
<evidence type="ECO:0000256" key="2">
    <source>
        <dbReference type="ARBA" id="ARBA00023052"/>
    </source>
</evidence>
<dbReference type="PANTHER" id="PTHR18968:SF129">
    <property type="entry name" value="ACETOLACTATE SYNTHASE"/>
    <property type="match status" value="1"/>
</dbReference>
<dbReference type="GO" id="GO:0003984">
    <property type="term" value="F:acetolactate synthase activity"/>
    <property type="evidence" value="ECO:0007669"/>
    <property type="project" value="UniProtKB-EC"/>
</dbReference>
<dbReference type="InterPro" id="IPR011766">
    <property type="entry name" value="TPP_enzyme_TPP-bd"/>
</dbReference>
<dbReference type="InterPro" id="IPR029035">
    <property type="entry name" value="DHS-like_NAD/FAD-binding_dom"/>
</dbReference>
<organism evidence="7">
    <name type="scientific">mine drainage metagenome</name>
    <dbReference type="NCBI Taxonomy" id="410659"/>
    <lineage>
        <taxon>unclassified sequences</taxon>
        <taxon>metagenomes</taxon>
        <taxon>ecological metagenomes</taxon>
    </lineage>
</organism>
<dbReference type="GO" id="GO:0009097">
    <property type="term" value="P:isoleucine biosynthetic process"/>
    <property type="evidence" value="ECO:0007669"/>
    <property type="project" value="TreeGrafter"/>
</dbReference>
<dbReference type="GO" id="GO:0000287">
    <property type="term" value="F:magnesium ion binding"/>
    <property type="evidence" value="ECO:0007669"/>
    <property type="project" value="InterPro"/>
</dbReference>
<dbReference type="GO" id="GO:0009099">
    <property type="term" value="P:L-valine biosynthetic process"/>
    <property type="evidence" value="ECO:0007669"/>
    <property type="project" value="TreeGrafter"/>
</dbReference>
<dbReference type="InterPro" id="IPR012001">
    <property type="entry name" value="Thiamin_PyroP_enz_TPP-bd_dom"/>
</dbReference>
<comment type="similarity">
    <text evidence="1 3">Belongs to the TPP enzyme family.</text>
</comment>
<evidence type="ECO:0000259" key="5">
    <source>
        <dbReference type="Pfam" id="PF02775"/>
    </source>
</evidence>
<dbReference type="SUPFAM" id="SSF52518">
    <property type="entry name" value="Thiamin diphosphate-binding fold (THDP-binding)"/>
    <property type="match status" value="2"/>
</dbReference>
<evidence type="ECO:0000259" key="4">
    <source>
        <dbReference type="Pfam" id="PF00205"/>
    </source>
</evidence>
<evidence type="ECO:0000256" key="1">
    <source>
        <dbReference type="ARBA" id="ARBA00007812"/>
    </source>
</evidence>
<protein>
    <submittedName>
        <fullName evidence="7">Acetolactate synthase</fullName>
        <ecNumber evidence="7">2.2.1.6</ecNumber>
    </submittedName>
</protein>
<name>A0A1J5R5X3_9ZZZZ</name>
<evidence type="ECO:0000256" key="3">
    <source>
        <dbReference type="RuleBase" id="RU362132"/>
    </source>
</evidence>
<sequence length="533" mass="56485">MNTSAVVIEYLAAAGIQHIFGYPGDPSVEFLEAARCAGMNFILASREGTAGLMAQAYGQLTGRPGVCLSTLGPGATNLVNAVANAHLDRVPMLAISGQIEGRREPYFTHQVVDHNRLFSPVCKWTAVVQPDTVGTIMRKGLRVACSERPGPVHLTIAADVVGAEASDDAVVLPPLRAMRTAQIFATRGAQSDPLKLLKSARRPIVLAGVSALWSDAGDSLARLAGNLGLPVVVTPMAKGVIPEDHPYYAGTLDMACNDYLWDFLRGADLVLAVGFDAVELIKPWPLAVTTLHIDTVPNSDQIYQAQTEIVGDIAAILDAITAAGTQAFWSEAEISAHRGGLAQRYYLGRVSGRLNPTDVVDVVRAAMPIDTIVSTDVGSHKLLVGQGWTTHRPRTLLTSNGLSSMGYSLPAAIAAKIVHPDKPVVCFTGDGGLAMVQGELRVAASLEIDPVVVVFCDNRLNRIELKQMARHYPSWGTVIAPTDIVLLAQSMGCDGVVVDSAAALERALAAPRAGDRPLVIGANIDPAQYTAQF</sequence>
<accession>A0A1J5R5X3</accession>
<dbReference type="GO" id="GO:0005948">
    <property type="term" value="C:acetolactate synthase complex"/>
    <property type="evidence" value="ECO:0007669"/>
    <property type="project" value="TreeGrafter"/>
</dbReference>
<feature type="domain" description="Thiamine pyrophosphate enzyme N-terminal TPP-binding" evidence="6">
    <location>
        <begin position="1"/>
        <end position="113"/>
    </location>
</feature>
<dbReference type="Gene3D" id="3.40.50.970">
    <property type="match status" value="2"/>
</dbReference>
<feature type="domain" description="Thiamine pyrophosphate enzyme central" evidence="4">
    <location>
        <begin position="194"/>
        <end position="320"/>
    </location>
</feature>
<reference evidence="7" key="1">
    <citation type="submission" date="2016-10" db="EMBL/GenBank/DDBJ databases">
        <title>Sequence of Gallionella enrichment culture.</title>
        <authorList>
            <person name="Poehlein A."/>
            <person name="Muehling M."/>
            <person name="Daniel R."/>
        </authorList>
    </citation>
    <scope>NUCLEOTIDE SEQUENCE</scope>
</reference>
<evidence type="ECO:0000259" key="6">
    <source>
        <dbReference type="Pfam" id="PF02776"/>
    </source>
</evidence>
<dbReference type="GO" id="GO:0030976">
    <property type="term" value="F:thiamine pyrophosphate binding"/>
    <property type="evidence" value="ECO:0007669"/>
    <property type="project" value="InterPro"/>
</dbReference>
<dbReference type="InterPro" id="IPR029061">
    <property type="entry name" value="THDP-binding"/>
</dbReference>
<dbReference type="InterPro" id="IPR000399">
    <property type="entry name" value="TPP-bd_CS"/>
</dbReference>
<dbReference type="Pfam" id="PF02775">
    <property type="entry name" value="TPP_enzyme_C"/>
    <property type="match status" value="1"/>
</dbReference>
<evidence type="ECO:0000313" key="7">
    <source>
        <dbReference type="EMBL" id="OIQ91400.1"/>
    </source>
</evidence>
<dbReference type="EMBL" id="MLJW01000260">
    <property type="protein sequence ID" value="OIQ91400.1"/>
    <property type="molecule type" value="Genomic_DNA"/>
</dbReference>
<gene>
    <name evidence="7" type="primary">alsS</name>
    <name evidence="7" type="ORF">GALL_266740</name>
</gene>
<dbReference type="EC" id="2.2.1.6" evidence="7"/>
<feature type="domain" description="Thiamine pyrophosphate enzyme TPP-binding" evidence="5">
    <location>
        <begin position="376"/>
        <end position="520"/>
    </location>
</feature>
<dbReference type="FunFam" id="3.40.50.970:FF:000007">
    <property type="entry name" value="Acetolactate synthase"/>
    <property type="match status" value="1"/>
</dbReference>
<dbReference type="GO" id="GO:0050660">
    <property type="term" value="F:flavin adenine dinucleotide binding"/>
    <property type="evidence" value="ECO:0007669"/>
    <property type="project" value="TreeGrafter"/>
</dbReference>
<dbReference type="PANTHER" id="PTHR18968">
    <property type="entry name" value="THIAMINE PYROPHOSPHATE ENZYMES"/>
    <property type="match status" value="1"/>
</dbReference>
<dbReference type="PROSITE" id="PS00187">
    <property type="entry name" value="TPP_ENZYMES"/>
    <property type="match status" value="1"/>
</dbReference>
<dbReference type="Pfam" id="PF02776">
    <property type="entry name" value="TPP_enzyme_N"/>
    <property type="match status" value="1"/>
</dbReference>
<dbReference type="InterPro" id="IPR045229">
    <property type="entry name" value="TPP_enz"/>
</dbReference>
<dbReference type="InterPro" id="IPR012000">
    <property type="entry name" value="Thiamin_PyroP_enz_cen_dom"/>
</dbReference>
<proteinExistence type="inferred from homology"/>
<dbReference type="Gene3D" id="3.40.50.1220">
    <property type="entry name" value="TPP-binding domain"/>
    <property type="match status" value="1"/>
</dbReference>
<dbReference type="CDD" id="cd07035">
    <property type="entry name" value="TPP_PYR_POX_like"/>
    <property type="match status" value="1"/>
</dbReference>
<keyword evidence="2 3" id="KW-0786">Thiamine pyrophosphate</keyword>
<comment type="caution">
    <text evidence="7">The sequence shown here is derived from an EMBL/GenBank/DDBJ whole genome shotgun (WGS) entry which is preliminary data.</text>
</comment>